<protein>
    <recommendedName>
        <fullName evidence="3">DUF6916 domain-containing protein</fullName>
    </recommendedName>
</protein>
<keyword evidence="2" id="KW-0732">Signal</keyword>
<gene>
    <name evidence="4" type="ORF">QSV35_09205</name>
</gene>
<feature type="compositionally biased region" description="Low complexity" evidence="1">
    <location>
        <begin position="36"/>
        <end position="48"/>
    </location>
</feature>
<dbReference type="RefSeq" id="WP_286288406.1">
    <property type="nucleotide sequence ID" value="NZ_JASXSZ010000002.1"/>
</dbReference>
<dbReference type="InterPro" id="IPR054209">
    <property type="entry name" value="DUF6916"/>
</dbReference>
<evidence type="ECO:0000313" key="4">
    <source>
        <dbReference type="EMBL" id="MDL9979513.1"/>
    </source>
</evidence>
<evidence type="ECO:0000256" key="2">
    <source>
        <dbReference type="SAM" id="SignalP"/>
    </source>
</evidence>
<sequence>MGTGISRRAMLAASAGGIALVSASGAGAAVAASRSSTGAPASAPAPTGGIAGDPSRPMRSEFTGHLGGTYDAVSPWAPHRLRLESVGDLAPGGDGENAFRLSFSTDDTARDGIYHLTSPAGTRHVIYLGRVGPAAGTLEAIVDRTR</sequence>
<evidence type="ECO:0000256" key="1">
    <source>
        <dbReference type="SAM" id="MobiDB-lite"/>
    </source>
</evidence>
<keyword evidence="5" id="KW-1185">Reference proteome</keyword>
<evidence type="ECO:0000259" key="3">
    <source>
        <dbReference type="Pfam" id="PF21880"/>
    </source>
</evidence>
<proteinExistence type="predicted"/>
<dbReference type="Pfam" id="PF21880">
    <property type="entry name" value="DUF6916"/>
    <property type="match status" value="1"/>
</dbReference>
<name>A0ABT7MYI4_9MICO</name>
<comment type="caution">
    <text evidence="4">The sequence shown here is derived from an EMBL/GenBank/DDBJ whole genome shotgun (WGS) entry which is preliminary data.</text>
</comment>
<reference evidence="4 5" key="1">
    <citation type="submission" date="2023-06" db="EMBL/GenBank/DDBJ databases">
        <title>Microbacterium sp. nov., isolated from a waste landfill.</title>
        <authorList>
            <person name="Wen W."/>
        </authorList>
    </citation>
    <scope>NUCLEOTIDE SEQUENCE [LARGE SCALE GENOMIC DNA]</scope>
    <source>
        <strain evidence="4 5">ASV49</strain>
    </source>
</reference>
<dbReference type="InterPro" id="IPR006311">
    <property type="entry name" value="TAT_signal"/>
</dbReference>
<dbReference type="Proteomes" id="UP001235064">
    <property type="component" value="Unassembled WGS sequence"/>
</dbReference>
<dbReference type="EMBL" id="JASXSZ010000002">
    <property type="protein sequence ID" value="MDL9979513.1"/>
    <property type="molecule type" value="Genomic_DNA"/>
</dbReference>
<evidence type="ECO:0000313" key="5">
    <source>
        <dbReference type="Proteomes" id="UP001235064"/>
    </source>
</evidence>
<feature type="region of interest" description="Disordered" evidence="1">
    <location>
        <begin position="36"/>
        <end position="64"/>
    </location>
</feature>
<accession>A0ABT7MYI4</accession>
<feature type="signal peptide" evidence="2">
    <location>
        <begin position="1"/>
        <end position="28"/>
    </location>
</feature>
<feature type="domain" description="DUF6916" evidence="3">
    <location>
        <begin position="60"/>
        <end position="139"/>
    </location>
</feature>
<feature type="chain" id="PRO_5046312954" description="DUF6916 domain-containing protein" evidence="2">
    <location>
        <begin position="29"/>
        <end position="146"/>
    </location>
</feature>
<dbReference type="PROSITE" id="PS51318">
    <property type="entry name" value="TAT"/>
    <property type="match status" value="1"/>
</dbReference>
<organism evidence="4 5">
    <name type="scientific">Microbacterium candidum</name>
    <dbReference type="NCBI Taxonomy" id="3041922"/>
    <lineage>
        <taxon>Bacteria</taxon>
        <taxon>Bacillati</taxon>
        <taxon>Actinomycetota</taxon>
        <taxon>Actinomycetes</taxon>
        <taxon>Micrococcales</taxon>
        <taxon>Microbacteriaceae</taxon>
        <taxon>Microbacterium</taxon>
    </lineage>
</organism>